<dbReference type="PANTHER" id="PTHR14950">
    <property type="entry name" value="DICER-RELATED"/>
    <property type="match status" value="1"/>
</dbReference>
<keyword evidence="1" id="KW-0677">Repeat</keyword>
<dbReference type="PROSITE" id="PS00517">
    <property type="entry name" value="RNASE_3_1"/>
    <property type="match status" value="2"/>
</dbReference>
<dbReference type="Gene3D" id="3.30.160.380">
    <property type="entry name" value="Dicer dimerisation domain"/>
    <property type="match status" value="1"/>
</dbReference>
<reference evidence="10" key="1">
    <citation type="submission" date="2020-05" db="EMBL/GenBank/DDBJ databases">
        <title>Phylogenomic resolution of chytrid fungi.</title>
        <authorList>
            <person name="Stajich J.E."/>
            <person name="Amses K."/>
            <person name="Simmons R."/>
            <person name="Seto K."/>
            <person name="Myers J."/>
            <person name="Bonds A."/>
            <person name="Quandt C.A."/>
            <person name="Barry K."/>
            <person name="Liu P."/>
            <person name="Grigoriev I."/>
            <person name="Longcore J.E."/>
            <person name="James T.Y."/>
        </authorList>
    </citation>
    <scope>NUCLEOTIDE SEQUENCE</scope>
    <source>
        <strain evidence="10">JEL0513</strain>
    </source>
</reference>
<evidence type="ECO:0000256" key="7">
    <source>
        <dbReference type="SAM" id="MobiDB-lite"/>
    </source>
</evidence>
<organism evidence="10 11">
    <name type="scientific">Physocladia obscura</name>
    <dbReference type="NCBI Taxonomy" id="109957"/>
    <lineage>
        <taxon>Eukaryota</taxon>
        <taxon>Fungi</taxon>
        <taxon>Fungi incertae sedis</taxon>
        <taxon>Chytridiomycota</taxon>
        <taxon>Chytridiomycota incertae sedis</taxon>
        <taxon>Chytridiomycetes</taxon>
        <taxon>Chytridiales</taxon>
        <taxon>Chytriomycetaceae</taxon>
        <taxon>Physocladia</taxon>
    </lineage>
</organism>
<dbReference type="Pfam" id="PF00636">
    <property type="entry name" value="Ribonuclease_3"/>
    <property type="match status" value="2"/>
</dbReference>
<dbReference type="PANTHER" id="PTHR14950:SF37">
    <property type="entry name" value="ENDORIBONUCLEASE DICER"/>
    <property type="match status" value="1"/>
</dbReference>
<evidence type="ECO:0000256" key="2">
    <source>
        <dbReference type="ARBA" id="ARBA00022741"/>
    </source>
</evidence>
<dbReference type="Gene3D" id="3.40.50.300">
    <property type="entry name" value="P-loop containing nucleotide triphosphate hydrolases"/>
    <property type="match status" value="2"/>
</dbReference>
<evidence type="ECO:0000256" key="6">
    <source>
        <dbReference type="PROSITE-ProRule" id="PRU00657"/>
    </source>
</evidence>
<protein>
    <submittedName>
        <fullName evidence="10">Uncharacterized protein</fullName>
    </submittedName>
</protein>
<dbReference type="GO" id="GO:0004525">
    <property type="term" value="F:ribonuclease III activity"/>
    <property type="evidence" value="ECO:0007669"/>
    <property type="project" value="InterPro"/>
</dbReference>
<feature type="region of interest" description="Disordered" evidence="7">
    <location>
        <begin position="874"/>
        <end position="893"/>
    </location>
</feature>
<keyword evidence="6" id="KW-0694">RNA-binding</keyword>
<evidence type="ECO:0000256" key="3">
    <source>
        <dbReference type="ARBA" id="ARBA00022801"/>
    </source>
</evidence>
<dbReference type="SUPFAM" id="SSF69065">
    <property type="entry name" value="RNase III domain-like"/>
    <property type="match status" value="2"/>
</dbReference>
<evidence type="ECO:0000313" key="11">
    <source>
        <dbReference type="Proteomes" id="UP001211907"/>
    </source>
</evidence>
<dbReference type="SUPFAM" id="SSF54768">
    <property type="entry name" value="dsRNA-binding domain-like"/>
    <property type="match status" value="1"/>
</dbReference>
<dbReference type="InterPro" id="IPR036389">
    <property type="entry name" value="RNase_III_sf"/>
</dbReference>
<dbReference type="InterPro" id="IPR038248">
    <property type="entry name" value="Dicer_dimer_sf"/>
</dbReference>
<dbReference type="SMART" id="SM00535">
    <property type="entry name" value="RIBOc"/>
    <property type="match status" value="2"/>
</dbReference>
<evidence type="ECO:0000259" key="8">
    <source>
        <dbReference type="PROSITE" id="PS50142"/>
    </source>
</evidence>
<feature type="domain" description="RNase III" evidence="8">
    <location>
        <begin position="579"/>
        <end position="712"/>
    </location>
</feature>
<evidence type="ECO:0000259" key="9">
    <source>
        <dbReference type="PROSITE" id="PS51327"/>
    </source>
</evidence>
<sequence>MIRFDNVTTVISNIQSRGRARHVNSKYVLMVSNDDDETVEKINKLELNEVEMNENLQEKMASEPNYELDHAITVTDDTFFEIESGAKITIFTSVSAIHQYCNLLPRDSFANLKPIFSTGPVMIPSVGYQGHSIKWVSSLQLPVNAPENCRFISGKPCQSFEDAKRVVALEAIKHLYAAGCFDQRLKPVRFKVGPVSGPVDYDDAVRAAQGIKNIGGKLNQLKSYTVSLPEIFTKKTFPFCKFEYELDSDDMVISEDSQAAARKTLPGEIKVKRGDIPEETKDGYITIFKLDDDGLERILNLAIVLPFTMPNTAINDTHMIMMGSKPFKVEFLPCNVPILIDSNRNLMLQQFSTALFFNALLRTPPPPEDRENEYLMPVIPLINGEEAFYNRDNSEKLESLVDWKTLEVVAKTHWANLRRTSLNEDLKDEEGFKYSHKVGGDSVQSDSNVIYDYAKIFAELGQELIVGDQAYWNRKYQVYKVMPDFTPFNKKTEGFDSVASFYKHRLRISVPIDENQPVLLAVPLPQMYQSGTTEKVTRNTVVHLIPQFCSPFPLSATLMTESAIFIPLIIQDLYQRLSTLEIQKRLNLTDVTTPALFQAAFTSSGTQFFENYERLEFLGDSYLKMHLSIHLFAEHPTRDEGWLTRSRIALERNKNLLAYSIGHHLPNALLPTSVSRKTWAPPMRYQQIVKISDKGAADIVEAVMGACIVANGAYGGGKALVEFFGTDFLANIADYHESMLTIYSPSIDSEENAQYQQLLKKLHDKLGYKFKNALLAVEAITHTSAVEMYGLSACFQRLEFLGDSILGFIIGHQLYQRSEKFNPGDLSNLKSELVSNQFLAVASLRIGLPKLIIHAVPAVAHALSEFGRRVEEAQKKRTKLTPPSSPGDENSESLFWNDLPPAPKIASDILEALIGAVFLDSGCDLDAVQDVIQRVLIQPWWRMFISDGDVRPAVSNPVRDLHLYVESSGCTEFYWKWEQIEGDDKYCCIIIKHKEVLAKAVATSKRIAKRMAAIEVAPLLKAMSESNLDNNCKCIEQKKKGVLNEDLNKGGFELDEILKDGFNEKKNIFT</sequence>
<keyword evidence="5" id="KW-0067">ATP-binding</keyword>
<dbReference type="PROSITE" id="PS50142">
    <property type="entry name" value="RNASE_3_2"/>
    <property type="match status" value="2"/>
</dbReference>
<proteinExistence type="predicted"/>
<keyword evidence="3" id="KW-0378">Hydrolase</keyword>
<evidence type="ECO:0000256" key="1">
    <source>
        <dbReference type="ARBA" id="ARBA00022737"/>
    </source>
</evidence>
<keyword evidence="2" id="KW-0547">Nucleotide-binding</keyword>
<feature type="domain" description="RNase III" evidence="8">
    <location>
        <begin position="759"/>
        <end position="922"/>
    </location>
</feature>
<comment type="caution">
    <text evidence="10">The sequence shown here is derived from an EMBL/GenBank/DDBJ whole genome shotgun (WGS) entry which is preliminary data.</text>
</comment>
<dbReference type="EMBL" id="JADGJH010000061">
    <property type="protein sequence ID" value="KAJ3140068.1"/>
    <property type="molecule type" value="Genomic_DNA"/>
</dbReference>
<dbReference type="Proteomes" id="UP001211907">
    <property type="component" value="Unassembled WGS sequence"/>
</dbReference>
<dbReference type="AlphaFoldDB" id="A0AAD5T9M2"/>
<evidence type="ECO:0000256" key="5">
    <source>
        <dbReference type="ARBA" id="ARBA00022840"/>
    </source>
</evidence>
<keyword evidence="11" id="KW-1185">Reference proteome</keyword>
<dbReference type="InterPro" id="IPR027417">
    <property type="entry name" value="P-loop_NTPase"/>
</dbReference>
<accession>A0AAD5T9M2</accession>
<feature type="domain" description="Dicer dsRNA-binding fold" evidence="9">
    <location>
        <begin position="93"/>
        <end position="195"/>
    </location>
</feature>
<dbReference type="InterPro" id="IPR005034">
    <property type="entry name" value="Dicer_dimerisation"/>
</dbReference>
<dbReference type="GO" id="GO:0005524">
    <property type="term" value="F:ATP binding"/>
    <property type="evidence" value="ECO:0007669"/>
    <property type="project" value="UniProtKB-KW"/>
</dbReference>
<dbReference type="GO" id="GO:0003723">
    <property type="term" value="F:RNA binding"/>
    <property type="evidence" value="ECO:0007669"/>
    <property type="project" value="UniProtKB-UniRule"/>
</dbReference>
<evidence type="ECO:0000313" key="10">
    <source>
        <dbReference type="EMBL" id="KAJ3140068.1"/>
    </source>
</evidence>
<dbReference type="Pfam" id="PF03368">
    <property type="entry name" value="Dicer_dimer"/>
    <property type="match status" value="1"/>
</dbReference>
<evidence type="ECO:0000256" key="4">
    <source>
        <dbReference type="ARBA" id="ARBA00022806"/>
    </source>
</evidence>
<dbReference type="CDD" id="cd00593">
    <property type="entry name" value="RIBOc"/>
    <property type="match status" value="2"/>
</dbReference>
<dbReference type="GO" id="GO:0006396">
    <property type="term" value="P:RNA processing"/>
    <property type="evidence" value="ECO:0007669"/>
    <property type="project" value="InterPro"/>
</dbReference>
<name>A0AAD5T9M2_9FUNG</name>
<dbReference type="Gene3D" id="1.10.1520.10">
    <property type="entry name" value="Ribonuclease III domain"/>
    <property type="match status" value="2"/>
</dbReference>
<gene>
    <name evidence="10" type="ORF">HK100_010811</name>
</gene>
<dbReference type="PROSITE" id="PS51327">
    <property type="entry name" value="DICER_DSRBF"/>
    <property type="match status" value="1"/>
</dbReference>
<dbReference type="InterPro" id="IPR000999">
    <property type="entry name" value="RNase_III_dom"/>
</dbReference>
<dbReference type="GO" id="GO:0004386">
    <property type="term" value="F:helicase activity"/>
    <property type="evidence" value="ECO:0007669"/>
    <property type="project" value="UniProtKB-KW"/>
</dbReference>
<keyword evidence="4" id="KW-0347">Helicase</keyword>